<keyword evidence="1" id="KW-0812">Transmembrane</keyword>
<evidence type="ECO:0000313" key="3">
    <source>
        <dbReference type="Proteomes" id="UP000003163"/>
    </source>
</evidence>
<organism evidence="2 3">
    <name type="scientific">Edhazardia aedis (strain USNM 41457)</name>
    <name type="common">Microsporidian parasite</name>
    <dbReference type="NCBI Taxonomy" id="1003232"/>
    <lineage>
        <taxon>Eukaryota</taxon>
        <taxon>Fungi</taxon>
        <taxon>Fungi incertae sedis</taxon>
        <taxon>Microsporidia</taxon>
        <taxon>Edhazardia</taxon>
    </lineage>
</organism>
<reference evidence="2 3" key="1">
    <citation type="submission" date="2011-08" db="EMBL/GenBank/DDBJ databases">
        <authorList>
            <person name="Liu Z.J."/>
            <person name="Shi F.L."/>
            <person name="Lu J.Q."/>
            <person name="Li M."/>
            <person name="Wang Z.L."/>
        </authorList>
    </citation>
    <scope>NUCLEOTIDE SEQUENCE [LARGE SCALE GENOMIC DNA]</scope>
    <source>
        <strain evidence="2 3">USNM 41457</strain>
    </source>
</reference>
<dbReference type="InParanoid" id="J8ZP84"/>
<dbReference type="AlphaFoldDB" id="J8ZP84"/>
<dbReference type="VEuPathDB" id="MicrosporidiaDB:EDEG_03902"/>
<dbReference type="EMBL" id="AFBI03000143">
    <property type="protein sequence ID" value="EJW01523.1"/>
    <property type="molecule type" value="Genomic_DNA"/>
</dbReference>
<keyword evidence="1" id="KW-1133">Transmembrane helix</keyword>
<sequence length="100" mass="12234">MNESSKNVKNKSVNKFAYCENSNSIYIKIILLLFIFYLNYSFFFSSFSFYSSLNNYYFFINIFKLLQYFPKIENLLKVVKTCQIQRHFKKYLILQIKFCF</sequence>
<feature type="transmembrane region" description="Helical" evidence="1">
    <location>
        <begin position="25"/>
        <end position="50"/>
    </location>
</feature>
<dbReference type="Proteomes" id="UP000003163">
    <property type="component" value="Unassembled WGS sequence"/>
</dbReference>
<accession>J8ZP84</accession>
<keyword evidence="3" id="KW-1185">Reference proteome</keyword>
<evidence type="ECO:0000313" key="2">
    <source>
        <dbReference type="EMBL" id="EJW01523.1"/>
    </source>
</evidence>
<proteinExistence type="predicted"/>
<evidence type="ECO:0000256" key="1">
    <source>
        <dbReference type="SAM" id="Phobius"/>
    </source>
</evidence>
<reference evidence="3" key="2">
    <citation type="submission" date="2015-07" db="EMBL/GenBank/DDBJ databases">
        <title>Contrasting host-pathogen interactions and genome evolution in two generalist and specialist microsporidian pathogens of mosquitoes.</title>
        <authorList>
            <consortium name="The Broad Institute Genomics Platform"/>
            <consortium name="The Broad Institute Genome Sequencing Center for Infectious Disease"/>
            <person name="Cuomo C.A."/>
            <person name="Sanscrainte N.D."/>
            <person name="Goldberg J.M."/>
            <person name="Heiman D."/>
            <person name="Young S."/>
            <person name="Zeng Q."/>
            <person name="Becnel J.J."/>
            <person name="Birren B.W."/>
        </authorList>
    </citation>
    <scope>NUCLEOTIDE SEQUENCE [LARGE SCALE GENOMIC DNA]</scope>
    <source>
        <strain evidence="3">USNM 41457</strain>
    </source>
</reference>
<name>J8ZP84_EDHAE</name>
<evidence type="ECO:0008006" key="4">
    <source>
        <dbReference type="Google" id="ProtNLM"/>
    </source>
</evidence>
<keyword evidence="1" id="KW-0472">Membrane</keyword>
<gene>
    <name evidence="2" type="ORF">EDEG_03902</name>
</gene>
<comment type="caution">
    <text evidence="2">The sequence shown here is derived from an EMBL/GenBank/DDBJ whole genome shotgun (WGS) entry which is preliminary data.</text>
</comment>
<dbReference type="HOGENOM" id="CLU_2306072_0_0_1"/>
<protein>
    <recommendedName>
        <fullName evidence="4">Transmembrane protein</fullName>
    </recommendedName>
</protein>